<dbReference type="EMBL" id="WMEY01000004">
    <property type="protein sequence ID" value="MYL64562.1"/>
    <property type="molecule type" value="Genomic_DNA"/>
</dbReference>
<dbReference type="NCBIfam" id="NF041644">
    <property type="entry name" value="CBO0543_fam"/>
    <property type="match status" value="1"/>
</dbReference>
<protein>
    <submittedName>
        <fullName evidence="2">Uncharacterized protein</fullName>
    </submittedName>
</protein>
<comment type="caution">
    <text evidence="2">The sequence shown here is derived from an EMBL/GenBank/DDBJ whole genome shotgun (WGS) entry which is preliminary data.</text>
</comment>
<keyword evidence="1" id="KW-0472">Membrane</keyword>
<dbReference type="AlphaFoldDB" id="A0A845F0S7"/>
<dbReference type="InterPro" id="IPR048147">
    <property type="entry name" value="CBO0543-like"/>
</dbReference>
<keyword evidence="1" id="KW-1133">Transmembrane helix</keyword>
<feature type="transmembrane region" description="Helical" evidence="1">
    <location>
        <begin position="26"/>
        <end position="44"/>
    </location>
</feature>
<gene>
    <name evidence="2" type="ORF">GLW07_14490</name>
</gene>
<keyword evidence="1" id="KW-0812">Transmembrane</keyword>
<organism evidence="2 3">
    <name type="scientific">Guptibacillus hwajinpoensis</name>
    <dbReference type="NCBI Taxonomy" id="208199"/>
    <lineage>
        <taxon>Bacteria</taxon>
        <taxon>Bacillati</taxon>
        <taxon>Bacillota</taxon>
        <taxon>Bacilli</taxon>
        <taxon>Bacillales</taxon>
        <taxon>Guptibacillaceae</taxon>
        <taxon>Guptibacillus</taxon>
    </lineage>
</organism>
<feature type="transmembrane region" description="Helical" evidence="1">
    <location>
        <begin position="144"/>
        <end position="162"/>
    </location>
</feature>
<feature type="transmembrane region" description="Helical" evidence="1">
    <location>
        <begin position="119"/>
        <end position="138"/>
    </location>
</feature>
<evidence type="ECO:0000256" key="1">
    <source>
        <dbReference type="SAM" id="Phobius"/>
    </source>
</evidence>
<dbReference type="RefSeq" id="WP_160920000.1">
    <property type="nucleotide sequence ID" value="NZ_WMEY01000004.1"/>
</dbReference>
<feature type="transmembrane region" description="Helical" evidence="1">
    <location>
        <begin position="65"/>
        <end position="84"/>
    </location>
</feature>
<proteinExistence type="predicted"/>
<dbReference type="Proteomes" id="UP000447833">
    <property type="component" value="Unassembled WGS sequence"/>
</dbReference>
<sequence>MNIGIVILLALLALWKADWKNWGKYYPTMLYIALAASVYEIIAYEKFHLWDFKESIILTKVMVHFIHNLLINPLVVLLFLSNYPSSGSEIIYNAKWVLGFWIVECLVSTTDAITYHNGWNLGWSLLFLIVMFPMVRLHHLNKSLALPLSIGISLLLLLLFDYI</sequence>
<evidence type="ECO:0000313" key="3">
    <source>
        <dbReference type="Proteomes" id="UP000447833"/>
    </source>
</evidence>
<name>A0A845F0S7_9BACL</name>
<accession>A0A845F0S7</accession>
<evidence type="ECO:0000313" key="2">
    <source>
        <dbReference type="EMBL" id="MYL64562.1"/>
    </source>
</evidence>
<reference evidence="2 3" key="1">
    <citation type="submission" date="2019-11" db="EMBL/GenBank/DDBJ databases">
        <title>Genome sequences of 17 halophilic strains isolated from different environments.</title>
        <authorList>
            <person name="Furrow R.E."/>
        </authorList>
    </citation>
    <scope>NUCLEOTIDE SEQUENCE [LARGE SCALE GENOMIC DNA]</scope>
    <source>
        <strain evidence="2 3">22506_14_FS</strain>
    </source>
</reference>